<dbReference type="OrthoDB" id="8482at2157"/>
<gene>
    <name evidence="3" type="ORF">GRX01_08400</name>
</gene>
<feature type="domain" description="DUF7351" evidence="2">
    <location>
        <begin position="108"/>
        <end position="285"/>
    </location>
</feature>
<evidence type="ECO:0000259" key="2">
    <source>
        <dbReference type="Pfam" id="PF24042"/>
    </source>
</evidence>
<dbReference type="Pfam" id="PF24042">
    <property type="entry name" value="DUF7351"/>
    <property type="match status" value="1"/>
</dbReference>
<evidence type="ECO:0000313" key="3">
    <source>
        <dbReference type="EMBL" id="MXR41357.1"/>
    </source>
</evidence>
<protein>
    <submittedName>
        <fullName evidence="3">Uncharacterized protein</fullName>
    </submittedName>
</protein>
<dbReference type="Gene3D" id="1.10.10.10">
    <property type="entry name" value="Winged helix-like DNA-binding domain superfamily/Winged helix DNA-binding domain"/>
    <property type="match status" value="1"/>
</dbReference>
<reference evidence="3 4" key="1">
    <citation type="submission" date="2019-12" db="EMBL/GenBank/DDBJ databases">
        <title>Isolation and characterization of three novel carbon monoxide-oxidizing members of Halobacteria from salione crusts and soils.</title>
        <authorList>
            <person name="Myers M.R."/>
            <person name="King G.M."/>
        </authorList>
    </citation>
    <scope>NUCLEOTIDE SEQUENCE [LARGE SCALE GENOMIC DNA]</scope>
    <source>
        <strain evidence="3 4">WSA2</strain>
    </source>
</reference>
<dbReference type="InterPro" id="IPR055771">
    <property type="entry name" value="DUF7347"/>
</dbReference>
<evidence type="ECO:0000313" key="4">
    <source>
        <dbReference type="Proteomes" id="UP000437065"/>
    </source>
</evidence>
<dbReference type="AlphaFoldDB" id="A0A6B0SS46"/>
<comment type="caution">
    <text evidence="3">The sequence shown here is derived from an EMBL/GenBank/DDBJ whole genome shotgun (WGS) entry which is preliminary data.</text>
</comment>
<feature type="domain" description="DUF7347" evidence="1">
    <location>
        <begin position="10"/>
        <end position="88"/>
    </location>
</feature>
<dbReference type="RefSeq" id="WP_159665557.1">
    <property type="nucleotide sequence ID" value="NZ_WUUS01000004.1"/>
</dbReference>
<dbReference type="Pfam" id="PF24038">
    <property type="entry name" value="DUF7347"/>
    <property type="match status" value="1"/>
</dbReference>
<dbReference type="InterPro" id="IPR055775">
    <property type="entry name" value="DUF7351"/>
</dbReference>
<keyword evidence="4" id="KW-1185">Reference proteome</keyword>
<name>A0A6B0SS46_9EURY</name>
<sequence length="295" mass="33114">MDDDEEASRRTFELLANETRLGIISTLGEASGEGGYATLAFSDLQAATGVEDNGHFNYHLTKLVGEFIEEREGGYALTLAGIRAYQAIVAYRVTPEVEIEPFEFPHKESCVQCGGTIVARYTDGRFITECEECGTEELNYPVSVADFDPNDPESLLDAATRRMIRDESSMYNGVCPYCAGRVVWTVELPEGHWEESNLRGDAMAHGACTRCAWFLYGNVVGKIRHHPAISDFLSRHGYDPWTDPPWEEQYDFDHQVLDDDPVRVEVSYLADGECLEVTVDSDLVVLNYDIRLIEE</sequence>
<proteinExistence type="predicted"/>
<dbReference type="InterPro" id="IPR036388">
    <property type="entry name" value="WH-like_DNA-bd_sf"/>
</dbReference>
<accession>A0A6B0SS46</accession>
<dbReference type="Proteomes" id="UP000437065">
    <property type="component" value="Unassembled WGS sequence"/>
</dbReference>
<organism evidence="3 4">
    <name type="scientific">Halobaculum saliterrae</name>
    <dbReference type="NCBI Taxonomy" id="2073113"/>
    <lineage>
        <taxon>Archaea</taxon>
        <taxon>Methanobacteriati</taxon>
        <taxon>Methanobacteriota</taxon>
        <taxon>Stenosarchaea group</taxon>
        <taxon>Halobacteria</taxon>
        <taxon>Halobacteriales</taxon>
        <taxon>Haloferacaceae</taxon>
        <taxon>Halobaculum</taxon>
    </lineage>
</organism>
<dbReference type="EMBL" id="WUUS01000004">
    <property type="protein sequence ID" value="MXR41357.1"/>
    <property type="molecule type" value="Genomic_DNA"/>
</dbReference>
<evidence type="ECO:0000259" key="1">
    <source>
        <dbReference type="Pfam" id="PF24038"/>
    </source>
</evidence>